<comment type="caution">
    <text evidence="1">The sequence shown here is derived from an EMBL/GenBank/DDBJ whole genome shotgun (WGS) entry which is preliminary data.</text>
</comment>
<dbReference type="EMBL" id="JASCZI010211962">
    <property type="protein sequence ID" value="MED6197746.1"/>
    <property type="molecule type" value="Genomic_DNA"/>
</dbReference>
<evidence type="ECO:0000313" key="1">
    <source>
        <dbReference type="EMBL" id="MED6197746.1"/>
    </source>
</evidence>
<proteinExistence type="predicted"/>
<reference evidence="1 2" key="1">
    <citation type="journal article" date="2023" name="Plants (Basel)">
        <title>Bridging the Gap: Combining Genomics and Transcriptomics Approaches to Understand Stylosanthes scabra, an Orphan Legume from the Brazilian Caatinga.</title>
        <authorList>
            <person name="Ferreira-Neto J.R.C."/>
            <person name="da Silva M.D."/>
            <person name="Binneck E."/>
            <person name="de Melo N.F."/>
            <person name="da Silva R.H."/>
            <person name="de Melo A.L.T.M."/>
            <person name="Pandolfi V."/>
            <person name="Bustamante F.O."/>
            <person name="Brasileiro-Vidal A.C."/>
            <person name="Benko-Iseppon A.M."/>
        </authorList>
    </citation>
    <scope>NUCLEOTIDE SEQUENCE [LARGE SCALE GENOMIC DNA]</scope>
    <source>
        <tissue evidence="1">Leaves</tissue>
    </source>
</reference>
<organism evidence="1 2">
    <name type="scientific">Stylosanthes scabra</name>
    <dbReference type="NCBI Taxonomy" id="79078"/>
    <lineage>
        <taxon>Eukaryota</taxon>
        <taxon>Viridiplantae</taxon>
        <taxon>Streptophyta</taxon>
        <taxon>Embryophyta</taxon>
        <taxon>Tracheophyta</taxon>
        <taxon>Spermatophyta</taxon>
        <taxon>Magnoliopsida</taxon>
        <taxon>eudicotyledons</taxon>
        <taxon>Gunneridae</taxon>
        <taxon>Pentapetalae</taxon>
        <taxon>rosids</taxon>
        <taxon>fabids</taxon>
        <taxon>Fabales</taxon>
        <taxon>Fabaceae</taxon>
        <taxon>Papilionoideae</taxon>
        <taxon>50 kb inversion clade</taxon>
        <taxon>dalbergioids sensu lato</taxon>
        <taxon>Dalbergieae</taxon>
        <taxon>Pterocarpus clade</taxon>
        <taxon>Stylosanthes</taxon>
    </lineage>
</organism>
<dbReference type="Proteomes" id="UP001341840">
    <property type="component" value="Unassembled WGS sequence"/>
</dbReference>
<sequence>MSKALLNYEISPKVISPNSRTSSRHHDFNSTQSLSKDCYDFSSLSKTLNHLEAKAIKKRKETEKKIHIAKKIIIKKRLEEEKRVLIKPLVMNPKKPMMTIISRDIKEQNSSVRFGMEDFLDAAKHGGFHLRARFMFEMMKMKTPHLREGPKCKFPSNFKH</sequence>
<name>A0ABU6XI70_9FABA</name>
<protein>
    <submittedName>
        <fullName evidence="1">Uncharacterized protein</fullName>
    </submittedName>
</protein>
<evidence type="ECO:0000313" key="2">
    <source>
        <dbReference type="Proteomes" id="UP001341840"/>
    </source>
</evidence>
<keyword evidence="2" id="KW-1185">Reference proteome</keyword>
<accession>A0ABU6XI70</accession>
<gene>
    <name evidence="1" type="ORF">PIB30_059556</name>
</gene>